<dbReference type="GO" id="GO:0043709">
    <property type="term" value="P:cell adhesion involved in single-species biofilm formation"/>
    <property type="evidence" value="ECO:0007669"/>
    <property type="project" value="TreeGrafter"/>
</dbReference>
<gene>
    <name evidence="3" type="ORF">GQA94_04540</name>
</gene>
<dbReference type="InterPro" id="IPR050263">
    <property type="entry name" value="Bact_Fimbrial_Adh_Pro"/>
</dbReference>
<evidence type="ECO:0000313" key="4">
    <source>
        <dbReference type="Proteomes" id="UP000438983"/>
    </source>
</evidence>
<sequence length="181" mass="18603">MKRFKLLLALAALPALAAAAPTVTFEGLVATQTCQLKINGETNPIVVLPTVAVADFNGAGSKIGRTPLSFTASDCQMVTGNVVLYAEFLGHNVTAAGNLGNSAVNGASDVAIQLTIPVLTDAPIVLDGVTKVPTPAVMISMDGANENHASPYPLDAWYVTEGGSPTAGAVTAIMEYRVSYL</sequence>
<dbReference type="OrthoDB" id="5906753at2"/>
<dbReference type="Gene3D" id="2.60.40.1090">
    <property type="entry name" value="Fimbrial-type adhesion domain"/>
    <property type="match status" value="1"/>
</dbReference>
<dbReference type="InterPro" id="IPR000259">
    <property type="entry name" value="Adhesion_dom_fimbrial"/>
</dbReference>
<feature type="domain" description="Fimbrial-type adhesion" evidence="2">
    <location>
        <begin position="24"/>
        <end position="180"/>
    </location>
</feature>
<proteinExistence type="predicted"/>
<reference evidence="3 4" key="1">
    <citation type="submission" date="2019-12" db="EMBL/GenBank/DDBJ databases">
        <title>Complete genome sequence of Pseudomonas stutzeri.</title>
        <authorList>
            <person name="Lim S.R."/>
            <person name="Kim J.H."/>
        </authorList>
    </citation>
    <scope>NUCLEOTIDE SEQUENCE [LARGE SCALE GENOMIC DNA]</scope>
    <source>
        <strain evidence="3 4">PM101005</strain>
    </source>
</reference>
<feature type="chain" id="PRO_5026106913" evidence="1">
    <location>
        <begin position="18"/>
        <end position="181"/>
    </location>
</feature>
<dbReference type="Pfam" id="PF00419">
    <property type="entry name" value="Fimbrial"/>
    <property type="match status" value="1"/>
</dbReference>
<name>A0A6I6LRP5_STUST</name>
<dbReference type="SUPFAM" id="SSF49401">
    <property type="entry name" value="Bacterial adhesins"/>
    <property type="match status" value="1"/>
</dbReference>
<evidence type="ECO:0000259" key="2">
    <source>
        <dbReference type="Pfam" id="PF00419"/>
    </source>
</evidence>
<dbReference type="Proteomes" id="UP000438983">
    <property type="component" value="Chromosome"/>
</dbReference>
<organism evidence="3 4">
    <name type="scientific">Stutzerimonas stutzeri</name>
    <name type="common">Pseudomonas stutzeri</name>
    <dbReference type="NCBI Taxonomy" id="316"/>
    <lineage>
        <taxon>Bacteria</taxon>
        <taxon>Pseudomonadati</taxon>
        <taxon>Pseudomonadota</taxon>
        <taxon>Gammaproteobacteria</taxon>
        <taxon>Pseudomonadales</taxon>
        <taxon>Pseudomonadaceae</taxon>
        <taxon>Stutzerimonas</taxon>
    </lineage>
</organism>
<dbReference type="InterPro" id="IPR036937">
    <property type="entry name" value="Adhesion_dom_fimbrial_sf"/>
</dbReference>
<dbReference type="GO" id="GO:0009289">
    <property type="term" value="C:pilus"/>
    <property type="evidence" value="ECO:0007669"/>
    <property type="project" value="InterPro"/>
</dbReference>
<dbReference type="InterPro" id="IPR008966">
    <property type="entry name" value="Adhesion_dom_sf"/>
</dbReference>
<evidence type="ECO:0000256" key="1">
    <source>
        <dbReference type="SAM" id="SignalP"/>
    </source>
</evidence>
<dbReference type="RefSeq" id="WP_158186957.1">
    <property type="nucleotide sequence ID" value="NZ_CP046902.1"/>
</dbReference>
<keyword evidence="1" id="KW-0732">Signal</keyword>
<dbReference type="PANTHER" id="PTHR33420">
    <property type="entry name" value="FIMBRIAL SUBUNIT ELFA-RELATED"/>
    <property type="match status" value="1"/>
</dbReference>
<evidence type="ECO:0000313" key="3">
    <source>
        <dbReference type="EMBL" id="QGZ29372.1"/>
    </source>
</evidence>
<dbReference type="AlphaFoldDB" id="A0A6I6LRP5"/>
<feature type="signal peptide" evidence="1">
    <location>
        <begin position="1"/>
        <end position="17"/>
    </location>
</feature>
<dbReference type="PANTHER" id="PTHR33420:SF10">
    <property type="entry name" value="FIMBRIAE MAJOR SUBUNIT"/>
    <property type="match status" value="1"/>
</dbReference>
<dbReference type="EMBL" id="CP046902">
    <property type="protein sequence ID" value="QGZ29372.1"/>
    <property type="molecule type" value="Genomic_DNA"/>
</dbReference>
<accession>A0A6I6LRP5</accession>
<protein>
    <submittedName>
        <fullName evidence="3">Fimbrial protein</fullName>
    </submittedName>
</protein>